<dbReference type="CDD" id="cd20625">
    <property type="entry name" value="CYP164-like"/>
    <property type="match status" value="1"/>
</dbReference>
<name>Q2PYE9_9BACT</name>
<comment type="similarity">
    <text evidence="1 2">Belongs to the cytochrome P450 family.</text>
</comment>
<dbReference type="PANTHER" id="PTHR46696:SF4">
    <property type="entry name" value="BIOTIN BIOSYNTHESIS CYTOCHROME P450"/>
    <property type="match status" value="1"/>
</dbReference>
<evidence type="ECO:0000256" key="1">
    <source>
        <dbReference type="ARBA" id="ARBA00010617"/>
    </source>
</evidence>
<keyword evidence="2" id="KW-0408">Iron</keyword>
<dbReference type="GO" id="GO:0005506">
    <property type="term" value="F:iron ion binding"/>
    <property type="evidence" value="ECO:0007669"/>
    <property type="project" value="InterPro"/>
</dbReference>
<dbReference type="GO" id="GO:0006707">
    <property type="term" value="P:cholesterol catabolic process"/>
    <property type="evidence" value="ECO:0007669"/>
    <property type="project" value="TreeGrafter"/>
</dbReference>
<evidence type="ECO:0000256" key="2">
    <source>
        <dbReference type="RuleBase" id="RU000461"/>
    </source>
</evidence>
<dbReference type="Gene3D" id="1.10.630.10">
    <property type="entry name" value="Cytochrome P450"/>
    <property type="match status" value="1"/>
</dbReference>
<dbReference type="PRINTS" id="PR00359">
    <property type="entry name" value="BP450"/>
</dbReference>
<dbReference type="PANTHER" id="PTHR46696">
    <property type="entry name" value="P450, PUTATIVE (EUROFUNG)-RELATED"/>
    <property type="match status" value="1"/>
</dbReference>
<keyword evidence="2" id="KW-0479">Metal-binding</keyword>
<protein>
    <submittedName>
        <fullName evidence="3">Cytochrome p450</fullName>
    </submittedName>
</protein>
<dbReference type="InterPro" id="IPR001128">
    <property type="entry name" value="Cyt_P450"/>
</dbReference>
<evidence type="ECO:0000313" key="3">
    <source>
        <dbReference type="EMBL" id="ABC25278.1"/>
    </source>
</evidence>
<dbReference type="GO" id="GO:0036199">
    <property type="term" value="F:cholest-4-en-3-one 26-monooxygenase activity"/>
    <property type="evidence" value="ECO:0007669"/>
    <property type="project" value="TreeGrafter"/>
</dbReference>
<keyword evidence="2" id="KW-0560">Oxidoreductase</keyword>
<keyword evidence="2" id="KW-0349">Heme</keyword>
<dbReference type="AlphaFoldDB" id="Q2PYE9"/>
<organism evidence="3">
    <name type="scientific">uncultured marine bacterium Ant4E12</name>
    <dbReference type="NCBI Taxonomy" id="360424"/>
    <lineage>
        <taxon>Bacteria</taxon>
        <taxon>environmental samples</taxon>
    </lineage>
</organism>
<accession>Q2PYE9</accession>
<dbReference type="InterPro" id="IPR002397">
    <property type="entry name" value="Cyt_P450_B"/>
</dbReference>
<dbReference type="InterPro" id="IPR017972">
    <property type="entry name" value="Cyt_P450_CS"/>
</dbReference>
<proteinExistence type="inferred from homology"/>
<dbReference type="EMBL" id="DQ295238">
    <property type="protein sequence ID" value="ABC25278.1"/>
    <property type="molecule type" value="Genomic_DNA"/>
</dbReference>
<reference evidence="3" key="1">
    <citation type="journal article" date="2006" name="Appl. Environ. Microbiol.">
        <title>Comparative genomics of DNA fragments from six Antarctic marine planktonic bacteria.</title>
        <authorList>
            <person name="Grzymski J.J."/>
            <person name="Carter B.J."/>
            <person name="DeLong E.F."/>
            <person name="Feldman R.A."/>
            <person name="Ghadiri A."/>
            <person name="Murray A.E."/>
        </authorList>
    </citation>
    <scope>NUCLEOTIDE SEQUENCE</scope>
</reference>
<dbReference type="Pfam" id="PF00067">
    <property type="entry name" value="p450"/>
    <property type="match status" value="1"/>
</dbReference>
<sequence length="395" mass="43870">MNGINLNDPVSVANPDAYWAKYRSDGPIQWSEAHRSWVILSHLELSEAFRDGTLLSTDRVTPLERVAANRPSAFQQVVELLSGWMIFRDPPIHTHLRDPMRHVFTPRKVLTLEKMVTAVVRETVVMLPDEIDVRRDLAGPLPALIIANLLGVNSDDLDQFCQWSDDLATIVFATDPHLTPPGLAMDAASQFQEFFGALIDRERKQPSGTLLTALVDGAGTELSDLELVGACTLILFAGHETTSSFLMNTLGLLAQDPHLLSLLRSANIERAVEELFRVIGPTRSMYRKVAKTHTRHGQKLAANENVLLCVEAANHDPLVFENPGTIDFSRKLNPHLSFGWGLHHCLGAHLARLEARVILEAVLERAERFIPLTPVPPIEGTVIASIAKPLRIRFE</sequence>
<dbReference type="InterPro" id="IPR036396">
    <property type="entry name" value="Cyt_P450_sf"/>
</dbReference>
<dbReference type="SUPFAM" id="SSF48264">
    <property type="entry name" value="Cytochrome P450"/>
    <property type="match status" value="1"/>
</dbReference>
<dbReference type="GO" id="GO:0020037">
    <property type="term" value="F:heme binding"/>
    <property type="evidence" value="ECO:0007669"/>
    <property type="project" value="InterPro"/>
</dbReference>
<dbReference type="PROSITE" id="PS00086">
    <property type="entry name" value="CYTOCHROME_P450"/>
    <property type="match status" value="1"/>
</dbReference>
<dbReference type="GO" id="GO:0008395">
    <property type="term" value="F:steroid hydroxylase activity"/>
    <property type="evidence" value="ECO:0007669"/>
    <property type="project" value="TreeGrafter"/>
</dbReference>
<keyword evidence="2" id="KW-0503">Monooxygenase</keyword>